<protein>
    <recommendedName>
        <fullName evidence="2">Protein-L-isoaspartate O-methyltransferase</fullName>
    </recommendedName>
    <alternativeName>
        <fullName evidence="3">Protein L-isoaspartyl methyltransferase</fullName>
    </alternativeName>
</protein>
<reference evidence="4 5" key="1">
    <citation type="journal article" date="2016" name="Front. Microbiol.">
        <title>Single-Cell (Meta-)Genomics of a Dimorphic Candidatus Thiomargarita nelsonii Reveals Genomic Plasticity.</title>
        <authorList>
            <person name="Flood B.E."/>
            <person name="Fliss P."/>
            <person name="Jones D.S."/>
            <person name="Dick G.J."/>
            <person name="Jain S."/>
            <person name="Kaster A.K."/>
            <person name="Winkel M."/>
            <person name="Mussmann M."/>
            <person name="Bailey J."/>
        </authorList>
    </citation>
    <scope>NUCLEOTIDE SEQUENCE [LARGE SCALE GENOMIC DNA]</scope>
    <source>
        <strain evidence="4">Hydrate Ridge</strain>
    </source>
</reference>
<dbReference type="Pfam" id="PF01135">
    <property type="entry name" value="PCMT"/>
    <property type="match status" value="1"/>
</dbReference>
<dbReference type="AlphaFoldDB" id="A0A0A6PNS6"/>
<dbReference type="InterPro" id="IPR000682">
    <property type="entry name" value="PCMT"/>
</dbReference>
<dbReference type="GO" id="GO:0032259">
    <property type="term" value="P:methylation"/>
    <property type="evidence" value="ECO:0007669"/>
    <property type="project" value="UniProtKB-KW"/>
</dbReference>
<proteinExistence type="inferred from homology"/>
<dbReference type="InterPro" id="IPR029063">
    <property type="entry name" value="SAM-dependent_MTases_sf"/>
</dbReference>
<dbReference type="SUPFAM" id="SSF53335">
    <property type="entry name" value="S-adenosyl-L-methionine-dependent methyltransferases"/>
    <property type="match status" value="1"/>
</dbReference>
<evidence type="ECO:0000256" key="2">
    <source>
        <dbReference type="ARBA" id="ARBA00013346"/>
    </source>
</evidence>
<evidence type="ECO:0000313" key="4">
    <source>
        <dbReference type="EMBL" id="KHD05195.1"/>
    </source>
</evidence>
<dbReference type="GO" id="GO:0005737">
    <property type="term" value="C:cytoplasm"/>
    <property type="evidence" value="ECO:0007669"/>
    <property type="project" value="TreeGrafter"/>
</dbReference>
<sequence>MLQVNIESARFNMIEQQIRPWEVLEQRILDLISDVPREDFVPMAYRNLAFADIDIPLAHEQTMMSPKLEGRLLQTLNISTKDRVLEIGTGSGYLTALLANLAKHVDSVDIFDDFVKKATTKLKVKAFHNISLYTGDAINGWHDTGYDVIVLTGSVPLLKPHFQAQLNEGGRLFAIVGEEPVMQAHLISRLGGNFYTEILFETSLPPLIGSPEPAHFIL</sequence>
<comment type="caution">
    <text evidence="4">The sequence shown here is derived from an EMBL/GenBank/DDBJ whole genome shotgun (WGS) entry which is preliminary data.</text>
</comment>
<dbReference type="PANTHER" id="PTHR11579:SF18">
    <property type="entry name" value="PROTEIN-L-ISOASPARTATE O-METHYLTRANSFERASE"/>
    <property type="match status" value="1"/>
</dbReference>
<dbReference type="PANTHER" id="PTHR11579">
    <property type="entry name" value="PROTEIN-L-ISOASPARTATE O-METHYLTRANSFERASE"/>
    <property type="match status" value="1"/>
</dbReference>
<comment type="similarity">
    <text evidence="1">Belongs to the methyltransferase superfamily. L-isoaspartyl/D-aspartyl protein methyltransferase family.</text>
</comment>
<dbReference type="GO" id="GO:0004719">
    <property type="term" value="F:protein-L-isoaspartate (D-aspartate) O-methyltransferase activity"/>
    <property type="evidence" value="ECO:0007669"/>
    <property type="project" value="InterPro"/>
</dbReference>
<dbReference type="Gene3D" id="3.40.50.150">
    <property type="entry name" value="Vaccinia Virus protein VP39"/>
    <property type="match status" value="1"/>
</dbReference>
<keyword evidence="5" id="KW-1185">Reference proteome</keyword>
<dbReference type="EMBL" id="JSZA02000148">
    <property type="protein sequence ID" value="KHD05195.1"/>
    <property type="molecule type" value="Genomic_DNA"/>
</dbReference>
<dbReference type="Proteomes" id="UP000030428">
    <property type="component" value="Unassembled WGS sequence"/>
</dbReference>
<evidence type="ECO:0000256" key="3">
    <source>
        <dbReference type="ARBA" id="ARBA00030757"/>
    </source>
</evidence>
<dbReference type="CDD" id="cd02440">
    <property type="entry name" value="AdoMet_MTases"/>
    <property type="match status" value="1"/>
</dbReference>
<accession>A0A0A6PNS6</accession>
<organism evidence="4 5">
    <name type="scientific">Candidatus Thiomargarita nelsonii</name>
    <dbReference type="NCBI Taxonomy" id="1003181"/>
    <lineage>
        <taxon>Bacteria</taxon>
        <taxon>Pseudomonadati</taxon>
        <taxon>Pseudomonadota</taxon>
        <taxon>Gammaproteobacteria</taxon>
        <taxon>Thiotrichales</taxon>
        <taxon>Thiotrichaceae</taxon>
        <taxon>Thiomargarita</taxon>
    </lineage>
</organism>
<evidence type="ECO:0000313" key="5">
    <source>
        <dbReference type="Proteomes" id="UP000030428"/>
    </source>
</evidence>
<evidence type="ECO:0000256" key="1">
    <source>
        <dbReference type="ARBA" id="ARBA00005369"/>
    </source>
</evidence>
<gene>
    <name evidence="4" type="ORF">PN36_26000</name>
</gene>
<name>A0A0A6PNS6_9GAMM</name>